<dbReference type="Gene3D" id="3.30.70.360">
    <property type="match status" value="1"/>
</dbReference>
<proteinExistence type="predicted"/>
<dbReference type="InterPro" id="IPR011650">
    <property type="entry name" value="Peptidase_M20_dimer"/>
</dbReference>
<dbReference type="Gene3D" id="3.40.630.10">
    <property type="entry name" value="Zn peptidases"/>
    <property type="match status" value="1"/>
</dbReference>
<keyword evidence="1" id="KW-0378">Hydrolase</keyword>
<dbReference type="Proteomes" id="UP001152766">
    <property type="component" value="Unassembled WGS sequence"/>
</dbReference>
<dbReference type="InterPro" id="IPR002933">
    <property type="entry name" value="Peptidase_M20"/>
</dbReference>
<feature type="domain" description="Peptidase M20 dimerisation" evidence="3">
    <location>
        <begin position="210"/>
        <end position="302"/>
    </location>
</feature>
<dbReference type="InterPro" id="IPR017439">
    <property type="entry name" value="Amidohydrolase"/>
</dbReference>
<dbReference type="FunFam" id="3.30.70.360:FF:000001">
    <property type="entry name" value="N-acetyldiaminopimelate deacetylase"/>
    <property type="match status" value="1"/>
</dbReference>
<dbReference type="SUPFAM" id="SSF53187">
    <property type="entry name" value="Zn-dependent exopeptidases"/>
    <property type="match status" value="1"/>
</dbReference>
<evidence type="ECO:0000259" key="3">
    <source>
        <dbReference type="Pfam" id="PF07687"/>
    </source>
</evidence>
<comment type="caution">
    <text evidence="4">The sequence shown here is derived from an EMBL/GenBank/DDBJ whole genome shotgun (WGS) entry which is preliminary data.</text>
</comment>
<sequence length="408" mass="43379">MGADDGLALNRAPALSHTLAAQATERIGAAIAAGIDDFVDLRRDIHRHPELAFKEHRTAALVAERLADWGYEVTTGIATTGVVGTLRRGAGGRRLGLRADMDALPIAEATGLPYASVNEGVMHACGHDGHTAALLAAARYLAAHGEFDGTLQLIFQPAEEMGGGARKMIADGLFERFPVDAVFGLHNWPCVDAGHLGCVVGPAMASVDQAVITVRGKGGHGAQPQETVDPVVASAHLITALQSVVARNVNPLDMGVVTVGAIHGGLAANVIPDSVELKLTARAFRPEVRELLRQRVPALARAQAESFGATADVAYQWGYPAVVNHAAETEFAREVALETLGADRVDPQFRPRTASEDFAYMLQERPGSYLFMGNGDSASLHSPKYDFNDAILLPAATYWSRLVERYLA</sequence>
<keyword evidence="5" id="KW-1185">Reference proteome</keyword>
<dbReference type="PANTHER" id="PTHR11014:SF63">
    <property type="entry name" value="METALLOPEPTIDASE, PUTATIVE (AFU_ORTHOLOGUE AFUA_6G09600)-RELATED"/>
    <property type="match status" value="1"/>
</dbReference>
<dbReference type="AlphaFoldDB" id="A0A9X4LH65"/>
<name>A0A9X4LH65_9BURK</name>
<evidence type="ECO:0000256" key="1">
    <source>
        <dbReference type="ARBA" id="ARBA00022801"/>
    </source>
</evidence>
<feature type="binding site" evidence="2">
    <location>
        <position position="381"/>
    </location>
    <ligand>
        <name>Mn(2+)</name>
        <dbReference type="ChEBI" id="CHEBI:29035"/>
        <label>2</label>
    </ligand>
</feature>
<dbReference type="SUPFAM" id="SSF55031">
    <property type="entry name" value="Bacterial exopeptidase dimerisation domain"/>
    <property type="match status" value="1"/>
</dbReference>
<keyword evidence="2" id="KW-0464">Manganese</keyword>
<dbReference type="EMBL" id="SGUG01000009">
    <property type="protein sequence ID" value="MDG0862427.1"/>
    <property type="molecule type" value="Genomic_DNA"/>
</dbReference>
<dbReference type="Pfam" id="PF07687">
    <property type="entry name" value="M20_dimer"/>
    <property type="match status" value="1"/>
</dbReference>
<dbReference type="InterPro" id="IPR036264">
    <property type="entry name" value="Bact_exopeptidase_dim_dom"/>
</dbReference>
<feature type="binding site" evidence="2">
    <location>
        <position position="186"/>
    </location>
    <ligand>
        <name>Mn(2+)</name>
        <dbReference type="ChEBI" id="CHEBI:29035"/>
        <label>2</label>
    </ligand>
</feature>
<feature type="binding site" evidence="2">
    <location>
        <position position="127"/>
    </location>
    <ligand>
        <name>Mn(2+)</name>
        <dbReference type="ChEBI" id="CHEBI:29035"/>
        <label>2</label>
    </ligand>
</feature>
<feature type="binding site" evidence="2">
    <location>
        <position position="125"/>
    </location>
    <ligand>
        <name>Mn(2+)</name>
        <dbReference type="ChEBI" id="CHEBI:29035"/>
        <label>2</label>
    </ligand>
</feature>
<dbReference type="GO" id="GO:0019877">
    <property type="term" value="P:diaminopimelate biosynthetic process"/>
    <property type="evidence" value="ECO:0007669"/>
    <property type="project" value="UniProtKB-ARBA"/>
</dbReference>
<comment type="cofactor">
    <cofactor evidence="2">
        <name>Mn(2+)</name>
        <dbReference type="ChEBI" id="CHEBI:29035"/>
    </cofactor>
    <text evidence="2">The Mn(2+) ion enhances activity.</text>
</comment>
<dbReference type="Pfam" id="PF01546">
    <property type="entry name" value="Peptidase_M20"/>
    <property type="match status" value="1"/>
</dbReference>
<protein>
    <submittedName>
        <fullName evidence="4">Amidohydrolase</fullName>
    </submittedName>
</protein>
<reference evidence="4" key="1">
    <citation type="submission" date="2019-02" db="EMBL/GenBank/DDBJ databases">
        <title>Draft genome of the type strain Pelomonas aquatica CCUG 52575T.</title>
        <authorList>
            <person name="Gomila M."/>
            <person name="Lalucat J."/>
        </authorList>
    </citation>
    <scope>NUCLEOTIDE SEQUENCE</scope>
    <source>
        <strain evidence="4">CCUG 52575</strain>
    </source>
</reference>
<dbReference type="CDD" id="cd05666">
    <property type="entry name" value="M20_Acy1-like"/>
    <property type="match status" value="1"/>
</dbReference>
<dbReference type="GO" id="GO:0050118">
    <property type="term" value="F:N-acetyldiaminopimelate deacetylase activity"/>
    <property type="evidence" value="ECO:0007669"/>
    <property type="project" value="UniProtKB-ARBA"/>
</dbReference>
<evidence type="ECO:0000313" key="4">
    <source>
        <dbReference type="EMBL" id="MDG0862427.1"/>
    </source>
</evidence>
<evidence type="ECO:0000256" key="2">
    <source>
        <dbReference type="PIRSR" id="PIRSR005962-1"/>
    </source>
</evidence>
<feature type="binding site" evidence="2">
    <location>
        <position position="160"/>
    </location>
    <ligand>
        <name>Mn(2+)</name>
        <dbReference type="ChEBI" id="CHEBI:29035"/>
        <label>2</label>
    </ligand>
</feature>
<accession>A0A9X4LH65</accession>
<dbReference type="RefSeq" id="WP_268148823.1">
    <property type="nucleotide sequence ID" value="NZ_JAPPUW010000005.1"/>
</dbReference>
<keyword evidence="2" id="KW-0479">Metal-binding</keyword>
<evidence type="ECO:0000313" key="5">
    <source>
        <dbReference type="Proteomes" id="UP001152766"/>
    </source>
</evidence>
<gene>
    <name evidence="4" type="ORF">EXJ73_08075</name>
</gene>
<dbReference type="PIRSF" id="PIRSF005962">
    <property type="entry name" value="Pept_M20D_amidohydro"/>
    <property type="match status" value="1"/>
</dbReference>
<dbReference type="PANTHER" id="PTHR11014">
    <property type="entry name" value="PEPTIDASE M20 FAMILY MEMBER"/>
    <property type="match status" value="1"/>
</dbReference>
<organism evidence="4 5">
    <name type="scientific">Pelomonas aquatica</name>
    <dbReference type="NCBI Taxonomy" id="431058"/>
    <lineage>
        <taxon>Bacteria</taxon>
        <taxon>Pseudomonadati</taxon>
        <taxon>Pseudomonadota</taxon>
        <taxon>Betaproteobacteria</taxon>
        <taxon>Burkholderiales</taxon>
        <taxon>Sphaerotilaceae</taxon>
        <taxon>Roseateles</taxon>
    </lineage>
</organism>
<dbReference type="NCBIfam" id="TIGR01891">
    <property type="entry name" value="amidohydrolases"/>
    <property type="match status" value="1"/>
</dbReference>
<dbReference type="GO" id="GO:0046872">
    <property type="term" value="F:metal ion binding"/>
    <property type="evidence" value="ECO:0007669"/>
    <property type="project" value="UniProtKB-KW"/>
</dbReference>